<dbReference type="RefSeq" id="XP_035319990.1">
    <property type="nucleotide sequence ID" value="XM_035464280.1"/>
</dbReference>
<dbReference type="InterPro" id="IPR017946">
    <property type="entry name" value="PLC-like_Pdiesterase_TIM-brl"/>
</dbReference>
<dbReference type="InterPro" id="IPR051057">
    <property type="entry name" value="PI-PLC_domain"/>
</dbReference>
<dbReference type="AlphaFoldDB" id="A0A9P5CZA0"/>
<comment type="caution">
    <text evidence="2">The sequence shown here is derived from an EMBL/GenBank/DDBJ whole genome shotgun (WGS) entry which is preliminary data.</text>
</comment>
<sequence length="357" mass="37433">MWSGSIIASALAAVAMASPSPVRRATTACNNSPSLCSKKYNEVTYLGAHNSYALRDDSTGNSIAGNQYLNATKALDAGLRLLQVQTHEGNATLELCHTSCSLLDAGPLTDWLADINTWLGANPNEVVTLLMVNGDSAPASTFASALESSGISEHAYSASVDGPSSSWPTLQTMIDDDKRVVTFVTNVDYSSQTPTILPEFDYVFETAFDVTDISGFNCTLDRPSDLDDASTAIGSGYMGLINHFKYQAITTGVEIPDVDTLDTVNSNSNTTEGAIGTHLKQCSTQWGSAPTFALVDFWNDGEALEAVDAINAVTDATGRTAAESGSADDTSAVPGAAHGRMNAGALLVFVAASIMMI</sequence>
<evidence type="ECO:0000256" key="1">
    <source>
        <dbReference type="SAM" id="SignalP"/>
    </source>
</evidence>
<evidence type="ECO:0000313" key="3">
    <source>
        <dbReference type="Proteomes" id="UP000749293"/>
    </source>
</evidence>
<proteinExistence type="predicted"/>
<feature type="chain" id="PRO_5040396171" evidence="1">
    <location>
        <begin position="18"/>
        <end position="357"/>
    </location>
</feature>
<accession>A0A9P5CZA0</accession>
<dbReference type="PANTHER" id="PTHR13593:SF80">
    <property type="entry name" value="PLC-LIKE PHOSPHODIESTERASE"/>
    <property type="match status" value="1"/>
</dbReference>
<keyword evidence="3" id="KW-1185">Reference proteome</keyword>
<dbReference type="EMBL" id="JAANYQ010000013">
    <property type="protein sequence ID" value="KAF4121338.1"/>
    <property type="molecule type" value="Genomic_DNA"/>
</dbReference>
<protein>
    <submittedName>
        <fullName evidence="2">PI-PLC X domain-containing protein</fullName>
    </submittedName>
</protein>
<dbReference type="GeneID" id="55968530"/>
<dbReference type="Gene3D" id="3.20.20.190">
    <property type="entry name" value="Phosphatidylinositol (PI) phosphodiesterase"/>
    <property type="match status" value="1"/>
</dbReference>
<dbReference type="GO" id="GO:0006629">
    <property type="term" value="P:lipid metabolic process"/>
    <property type="evidence" value="ECO:0007669"/>
    <property type="project" value="InterPro"/>
</dbReference>
<name>A0A9P5CZA0_9HYPO</name>
<organism evidence="2 3">
    <name type="scientific">Geosmithia morbida</name>
    <dbReference type="NCBI Taxonomy" id="1094350"/>
    <lineage>
        <taxon>Eukaryota</taxon>
        <taxon>Fungi</taxon>
        <taxon>Dikarya</taxon>
        <taxon>Ascomycota</taxon>
        <taxon>Pezizomycotina</taxon>
        <taxon>Sordariomycetes</taxon>
        <taxon>Hypocreomycetidae</taxon>
        <taxon>Hypocreales</taxon>
        <taxon>Bionectriaceae</taxon>
        <taxon>Geosmithia</taxon>
    </lineage>
</organism>
<dbReference type="Proteomes" id="UP000749293">
    <property type="component" value="Unassembled WGS sequence"/>
</dbReference>
<evidence type="ECO:0000313" key="2">
    <source>
        <dbReference type="EMBL" id="KAF4121338.1"/>
    </source>
</evidence>
<dbReference type="Pfam" id="PF26146">
    <property type="entry name" value="PI-PLC_X"/>
    <property type="match status" value="1"/>
</dbReference>
<dbReference type="OrthoDB" id="7984201at2759"/>
<gene>
    <name evidence="2" type="ORF">GMORB2_2300</name>
</gene>
<dbReference type="GO" id="GO:0008081">
    <property type="term" value="F:phosphoric diester hydrolase activity"/>
    <property type="evidence" value="ECO:0007669"/>
    <property type="project" value="InterPro"/>
</dbReference>
<feature type="signal peptide" evidence="1">
    <location>
        <begin position="1"/>
        <end position="17"/>
    </location>
</feature>
<dbReference type="PANTHER" id="PTHR13593">
    <property type="match status" value="1"/>
</dbReference>
<keyword evidence="1" id="KW-0732">Signal</keyword>
<dbReference type="SUPFAM" id="SSF51695">
    <property type="entry name" value="PLC-like phosphodiesterases"/>
    <property type="match status" value="1"/>
</dbReference>
<reference evidence="2" key="1">
    <citation type="submission" date="2020-03" db="EMBL/GenBank/DDBJ databases">
        <title>Site-based positive gene gene selection in Geosmithia morbida across the United States reveals a broad range of putative effectors and factors for local host and environmental adapation.</title>
        <authorList>
            <person name="Onufrak A."/>
            <person name="Murdoch R.W."/>
            <person name="Gazis R."/>
            <person name="Huff M."/>
            <person name="Staton M."/>
            <person name="Klingeman W."/>
            <person name="Hadziabdic D."/>
        </authorList>
    </citation>
    <scope>NUCLEOTIDE SEQUENCE</scope>
    <source>
        <strain evidence="2">1262</strain>
    </source>
</reference>